<dbReference type="SUPFAM" id="SSF56420">
    <property type="entry name" value="Peptide deformylase"/>
    <property type="match status" value="1"/>
</dbReference>
<comment type="caution">
    <text evidence="14">The sequence shown here is derived from an EMBL/GenBank/DDBJ whole genome shotgun (WGS) entry which is preliminary data.</text>
</comment>
<organism evidence="14 15">
    <name type="scientific">Rhododendron williamsianum</name>
    <dbReference type="NCBI Taxonomy" id="262921"/>
    <lineage>
        <taxon>Eukaryota</taxon>
        <taxon>Viridiplantae</taxon>
        <taxon>Streptophyta</taxon>
        <taxon>Embryophyta</taxon>
        <taxon>Tracheophyta</taxon>
        <taxon>Spermatophyta</taxon>
        <taxon>Magnoliopsida</taxon>
        <taxon>eudicotyledons</taxon>
        <taxon>Gunneridae</taxon>
        <taxon>Pentapetalae</taxon>
        <taxon>asterids</taxon>
        <taxon>Ericales</taxon>
        <taxon>Ericaceae</taxon>
        <taxon>Ericoideae</taxon>
        <taxon>Rhodoreae</taxon>
        <taxon>Rhododendron</taxon>
    </lineage>
</organism>
<dbReference type="AlphaFoldDB" id="A0A6A4KMZ8"/>
<accession>A0A6A4KMZ8</accession>
<evidence type="ECO:0000256" key="5">
    <source>
        <dbReference type="ARBA" id="ARBA00022528"/>
    </source>
</evidence>
<comment type="catalytic activity">
    <reaction evidence="12">
        <text>N-terminal N-formyl-L-methionyl-[peptide] + H2O = N-terminal L-methionyl-[peptide] + formate</text>
        <dbReference type="Rhea" id="RHEA:24420"/>
        <dbReference type="Rhea" id="RHEA-COMP:10639"/>
        <dbReference type="Rhea" id="RHEA-COMP:10640"/>
        <dbReference type="ChEBI" id="CHEBI:15377"/>
        <dbReference type="ChEBI" id="CHEBI:15740"/>
        <dbReference type="ChEBI" id="CHEBI:49298"/>
        <dbReference type="ChEBI" id="CHEBI:64731"/>
        <dbReference type="EC" id="3.5.1.88"/>
    </reaction>
</comment>
<evidence type="ECO:0000256" key="6">
    <source>
        <dbReference type="ARBA" id="ARBA00022640"/>
    </source>
</evidence>
<keyword evidence="9 12" id="KW-0648">Protein biosynthesis</keyword>
<comment type="function">
    <text evidence="12">Removes the formyl group from the N-terminal Met of newly synthesized proteins.</text>
</comment>
<evidence type="ECO:0000256" key="2">
    <source>
        <dbReference type="ARBA" id="ARBA00004229"/>
    </source>
</evidence>
<proteinExistence type="inferred from homology"/>
<dbReference type="NCBIfam" id="NF001159">
    <property type="entry name" value="PRK00150.1-3"/>
    <property type="match status" value="1"/>
</dbReference>
<dbReference type="GO" id="GO:0046872">
    <property type="term" value="F:metal ion binding"/>
    <property type="evidence" value="ECO:0007669"/>
    <property type="project" value="UniProtKB-KW"/>
</dbReference>
<evidence type="ECO:0000256" key="12">
    <source>
        <dbReference type="RuleBase" id="RU362111"/>
    </source>
</evidence>
<evidence type="ECO:0000256" key="7">
    <source>
        <dbReference type="ARBA" id="ARBA00022723"/>
    </source>
</evidence>
<dbReference type="PANTHER" id="PTHR10458:SF22">
    <property type="entry name" value="PEPTIDE DEFORMYLASE"/>
    <property type="match status" value="1"/>
</dbReference>
<reference evidence="14 15" key="1">
    <citation type="journal article" date="2019" name="Genome Biol. Evol.">
        <title>The Rhododendron genome and chromosomal organization provide insight into shared whole-genome duplications across the heath family (Ericaceae).</title>
        <authorList>
            <person name="Soza V.L."/>
            <person name="Lindsley D."/>
            <person name="Waalkes A."/>
            <person name="Ramage E."/>
            <person name="Patwardhan R.P."/>
            <person name="Burton J.N."/>
            <person name="Adey A."/>
            <person name="Kumar A."/>
            <person name="Qiu R."/>
            <person name="Shendure J."/>
            <person name="Hall B."/>
        </authorList>
    </citation>
    <scope>NUCLEOTIDE SEQUENCE [LARGE SCALE GENOMIC DNA]</scope>
    <source>
        <strain evidence="14">RSF 1966-606</strain>
    </source>
</reference>
<evidence type="ECO:0000256" key="1">
    <source>
        <dbReference type="ARBA" id="ARBA00001954"/>
    </source>
</evidence>
<comment type="similarity">
    <text evidence="3 12">Belongs to the polypeptide deformylase family.</text>
</comment>
<keyword evidence="6 12" id="KW-0934">Plastid</keyword>
<keyword evidence="10 12" id="KW-0809">Transit peptide</keyword>
<dbReference type="HAMAP" id="MF_00163">
    <property type="entry name" value="Pep_deformylase"/>
    <property type="match status" value="1"/>
</dbReference>
<keyword evidence="11" id="KW-0408">Iron</keyword>
<evidence type="ECO:0000256" key="4">
    <source>
        <dbReference type="ARBA" id="ARBA00012175"/>
    </source>
</evidence>
<dbReference type="PANTHER" id="PTHR10458">
    <property type="entry name" value="PEPTIDE DEFORMYLASE"/>
    <property type="match status" value="1"/>
</dbReference>
<evidence type="ECO:0000256" key="9">
    <source>
        <dbReference type="ARBA" id="ARBA00022917"/>
    </source>
</evidence>
<evidence type="ECO:0000313" key="15">
    <source>
        <dbReference type="Proteomes" id="UP000428333"/>
    </source>
</evidence>
<feature type="non-terminal residue" evidence="14">
    <location>
        <position position="1"/>
    </location>
</feature>
<dbReference type="FunFam" id="3.90.45.10:FF:000006">
    <property type="entry name" value="Peptide deformylase"/>
    <property type="match status" value="1"/>
</dbReference>
<sequence>MACSTWLHPIPFFISRRTPTLHSNLRRFHRLISASPRLQPPPMEVRAQARRLFAFEKEDEVASPADLSFQEPLKIVEYPDPILRSKNKRIVTFDDNLKKLVEEMFDVMYKTDGIGLSAPQVGINVQLMVFNPVGERGEGEEIVLVNPRVGKYSKKRVIFNEGCLSFPEIYADVERPESVKIDAKDVTGTRFVYSFSELPARVFQHEFDHLQGVLFFDRMTEDVLDGIRSELEALEKKYEDKTGKPSPEKIVTRQGRKAAAAGFGKSRTHEKRASGVSGLIHKE</sequence>
<dbReference type="GO" id="GO:0009507">
    <property type="term" value="C:chloroplast"/>
    <property type="evidence" value="ECO:0007669"/>
    <property type="project" value="UniProtKB-SubCell"/>
</dbReference>
<keyword evidence="8 12" id="KW-0378">Hydrolase</keyword>
<evidence type="ECO:0000256" key="3">
    <source>
        <dbReference type="ARBA" id="ARBA00010759"/>
    </source>
</evidence>
<dbReference type="NCBIfam" id="TIGR00079">
    <property type="entry name" value="pept_deformyl"/>
    <property type="match status" value="1"/>
</dbReference>
<dbReference type="GO" id="GO:0042586">
    <property type="term" value="F:peptide deformylase activity"/>
    <property type="evidence" value="ECO:0007669"/>
    <property type="project" value="UniProtKB-EC"/>
</dbReference>
<evidence type="ECO:0000256" key="8">
    <source>
        <dbReference type="ARBA" id="ARBA00022801"/>
    </source>
</evidence>
<dbReference type="Pfam" id="PF01327">
    <property type="entry name" value="Pep_deformylase"/>
    <property type="match status" value="1"/>
</dbReference>
<dbReference type="InterPro" id="IPR036821">
    <property type="entry name" value="Peptide_deformylase_sf"/>
</dbReference>
<comment type="cofactor">
    <cofactor evidence="1">
        <name>Fe(2+)</name>
        <dbReference type="ChEBI" id="CHEBI:29033"/>
    </cofactor>
</comment>
<name>A0A6A4KMZ8_9ERIC</name>
<evidence type="ECO:0000256" key="11">
    <source>
        <dbReference type="ARBA" id="ARBA00023004"/>
    </source>
</evidence>
<dbReference type="OrthoDB" id="276063at2759"/>
<dbReference type="EMBL" id="QEFC01003193">
    <property type="protein sequence ID" value="KAE9449106.1"/>
    <property type="molecule type" value="Genomic_DNA"/>
</dbReference>
<dbReference type="CDD" id="cd00487">
    <property type="entry name" value="Pep_deformylase"/>
    <property type="match status" value="1"/>
</dbReference>
<gene>
    <name evidence="14" type="ORF">C3L33_18977</name>
</gene>
<dbReference type="GO" id="GO:0006412">
    <property type="term" value="P:translation"/>
    <property type="evidence" value="ECO:0007669"/>
    <property type="project" value="UniProtKB-KW"/>
</dbReference>
<feature type="compositionally biased region" description="Basic and acidic residues" evidence="13">
    <location>
        <begin position="238"/>
        <end position="251"/>
    </location>
</feature>
<comment type="subcellular location">
    <subcellularLocation>
        <location evidence="2 12">Plastid</location>
        <location evidence="2 12">Chloroplast</location>
    </subcellularLocation>
</comment>
<evidence type="ECO:0000313" key="14">
    <source>
        <dbReference type="EMBL" id="KAE9449106.1"/>
    </source>
</evidence>
<dbReference type="EC" id="3.5.1.88" evidence="4 12"/>
<keyword evidence="5 12" id="KW-0150">Chloroplast</keyword>
<keyword evidence="7 12" id="KW-0479">Metal-binding</keyword>
<feature type="region of interest" description="Disordered" evidence="13">
    <location>
        <begin position="238"/>
        <end position="283"/>
    </location>
</feature>
<protein>
    <recommendedName>
        <fullName evidence="4 12">Peptide deformylase</fullName>
        <ecNumber evidence="4 12">3.5.1.88</ecNumber>
    </recommendedName>
</protein>
<dbReference type="Gene3D" id="3.90.45.10">
    <property type="entry name" value="Peptide deformylase"/>
    <property type="match status" value="1"/>
</dbReference>
<dbReference type="Proteomes" id="UP000428333">
    <property type="component" value="Linkage Group LG11"/>
</dbReference>
<evidence type="ECO:0000256" key="10">
    <source>
        <dbReference type="ARBA" id="ARBA00022946"/>
    </source>
</evidence>
<keyword evidence="15" id="KW-1185">Reference proteome</keyword>
<evidence type="ECO:0000256" key="13">
    <source>
        <dbReference type="SAM" id="MobiDB-lite"/>
    </source>
</evidence>
<dbReference type="InterPro" id="IPR023635">
    <property type="entry name" value="Peptide_deformylase"/>
</dbReference>
<dbReference type="PRINTS" id="PR01576">
    <property type="entry name" value="PDEFORMYLASE"/>
</dbReference>